<proteinExistence type="predicted"/>
<evidence type="ECO:0008006" key="3">
    <source>
        <dbReference type="Google" id="ProtNLM"/>
    </source>
</evidence>
<protein>
    <recommendedName>
        <fullName evidence="3">IrrE N-terminal-like domain-containing protein</fullName>
    </recommendedName>
</protein>
<reference evidence="1 2" key="1">
    <citation type="submission" date="2016-02" db="EMBL/GenBank/DDBJ databases">
        <title>Complete Genome Sequences of Lactobacillus johnsonii Strain W1.</title>
        <authorList>
            <person name="Sun Y."/>
            <person name="Wu X."/>
        </authorList>
    </citation>
    <scope>NUCLEOTIDE SEQUENCE [LARGE SCALE GENOMIC DNA]</scope>
    <source>
        <strain evidence="1 2">W1</strain>
    </source>
</reference>
<name>A0A9X0J7L9_LACJH</name>
<dbReference type="OrthoDB" id="2300474at2"/>
<dbReference type="Proteomes" id="UP000070346">
    <property type="component" value="Unassembled WGS sequence"/>
</dbReference>
<organism evidence="1 2">
    <name type="scientific">Lactobacillus johnsonii</name>
    <dbReference type="NCBI Taxonomy" id="33959"/>
    <lineage>
        <taxon>Bacteria</taxon>
        <taxon>Bacillati</taxon>
        <taxon>Bacillota</taxon>
        <taxon>Bacilli</taxon>
        <taxon>Lactobacillales</taxon>
        <taxon>Lactobacillaceae</taxon>
        <taxon>Lactobacillus</taxon>
    </lineage>
</organism>
<dbReference type="RefSeq" id="WP_061400160.1">
    <property type="nucleotide sequence ID" value="NZ_JAXOTZ010000005.1"/>
</dbReference>
<evidence type="ECO:0000313" key="1">
    <source>
        <dbReference type="EMBL" id="KXN76514.1"/>
    </source>
</evidence>
<sequence length="72" mass="8104">MNINWCYPLKLPFAFAHEIGHVIHGDQHTTAKTKLAKKQEKAADLYAVGLIWGYCLKMGIDPTTCGIPTRYI</sequence>
<evidence type="ECO:0000313" key="2">
    <source>
        <dbReference type="Proteomes" id="UP000070346"/>
    </source>
</evidence>
<gene>
    <name evidence="1" type="ORF">AYJ53_03105</name>
</gene>
<accession>A0A9X0J7L9</accession>
<comment type="caution">
    <text evidence="1">The sequence shown here is derived from an EMBL/GenBank/DDBJ whole genome shotgun (WGS) entry which is preliminary data.</text>
</comment>
<dbReference type="AlphaFoldDB" id="A0A9X0J7L9"/>
<dbReference type="EMBL" id="LSNG01000020">
    <property type="protein sequence ID" value="KXN76514.1"/>
    <property type="molecule type" value="Genomic_DNA"/>
</dbReference>